<dbReference type="InterPro" id="IPR050181">
    <property type="entry name" value="Cold_shock_domain"/>
</dbReference>
<dbReference type="PANTHER" id="PTHR11544">
    <property type="entry name" value="COLD SHOCK DOMAIN CONTAINING PROTEINS"/>
    <property type="match status" value="1"/>
</dbReference>
<dbReference type="PRINTS" id="PR00050">
    <property type="entry name" value="COLDSHOCK"/>
</dbReference>
<accession>A0A6J7ASR1</accession>
<dbReference type="PROSITE" id="PS00352">
    <property type="entry name" value="CSD_1"/>
    <property type="match status" value="1"/>
</dbReference>
<evidence type="ECO:0000259" key="1">
    <source>
        <dbReference type="PROSITE" id="PS51857"/>
    </source>
</evidence>
<dbReference type="Gene3D" id="2.40.50.140">
    <property type="entry name" value="Nucleic acid-binding proteins"/>
    <property type="match status" value="1"/>
</dbReference>
<dbReference type="PROSITE" id="PS51857">
    <property type="entry name" value="CSD_2"/>
    <property type="match status" value="1"/>
</dbReference>
<organism evidence="3">
    <name type="scientific">freshwater metagenome</name>
    <dbReference type="NCBI Taxonomy" id="449393"/>
    <lineage>
        <taxon>unclassified sequences</taxon>
        <taxon>metagenomes</taxon>
        <taxon>ecological metagenomes</taxon>
    </lineage>
</organism>
<dbReference type="GO" id="GO:0003676">
    <property type="term" value="F:nucleic acid binding"/>
    <property type="evidence" value="ECO:0007669"/>
    <property type="project" value="InterPro"/>
</dbReference>
<reference evidence="3" key="1">
    <citation type="submission" date="2020-05" db="EMBL/GenBank/DDBJ databases">
        <authorList>
            <person name="Chiriac C."/>
            <person name="Salcher M."/>
            <person name="Ghai R."/>
            <person name="Kavagutti S V."/>
        </authorList>
    </citation>
    <scope>NUCLEOTIDE SEQUENCE</scope>
</reference>
<dbReference type="InterPro" id="IPR012340">
    <property type="entry name" value="NA-bd_OB-fold"/>
</dbReference>
<evidence type="ECO:0000313" key="2">
    <source>
        <dbReference type="EMBL" id="CAB4680582.1"/>
    </source>
</evidence>
<dbReference type="Pfam" id="PF00313">
    <property type="entry name" value="CSD"/>
    <property type="match status" value="1"/>
</dbReference>
<dbReference type="SMART" id="SM00357">
    <property type="entry name" value="CSP"/>
    <property type="match status" value="1"/>
</dbReference>
<dbReference type="InterPro" id="IPR011129">
    <property type="entry name" value="CSD"/>
</dbReference>
<sequence>MPTGIVKWYDAEKGFGFINSDEGEDVFVHVSTLPAGVPSLKPGTKVEFGIVDGKRGKQALTVAIIGPPPSVVKSSRKDAGDLAGIVEDLIKLLDGVSNQLQRGKFPPDAAAQKIAAVLRAVADDLDI</sequence>
<dbReference type="SUPFAM" id="SSF50249">
    <property type="entry name" value="Nucleic acid-binding proteins"/>
    <property type="match status" value="1"/>
</dbReference>
<dbReference type="CDD" id="cd04458">
    <property type="entry name" value="CSP_CDS"/>
    <property type="match status" value="1"/>
</dbReference>
<proteinExistence type="predicted"/>
<gene>
    <name evidence="2" type="ORF">UFOPK2310_01199</name>
    <name evidence="3" type="ORF">UFOPK3204_01776</name>
</gene>
<dbReference type="EMBL" id="CAFABK010000138">
    <property type="protein sequence ID" value="CAB4835468.1"/>
    <property type="molecule type" value="Genomic_DNA"/>
</dbReference>
<dbReference type="InterPro" id="IPR002059">
    <property type="entry name" value="CSP_DNA-bd"/>
</dbReference>
<feature type="domain" description="CSD" evidence="1">
    <location>
        <begin position="1"/>
        <end position="64"/>
    </location>
</feature>
<dbReference type="AlphaFoldDB" id="A0A6J7ASR1"/>
<evidence type="ECO:0000313" key="3">
    <source>
        <dbReference type="EMBL" id="CAB4835468.1"/>
    </source>
</evidence>
<dbReference type="EMBL" id="CAEZWW010000160">
    <property type="protein sequence ID" value="CAB4680582.1"/>
    <property type="molecule type" value="Genomic_DNA"/>
</dbReference>
<protein>
    <submittedName>
        <fullName evidence="3">Unannotated protein</fullName>
    </submittedName>
</protein>
<name>A0A6J7ASR1_9ZZZZ</name>
<dbReference type="InterPro" id="IPR019844">
    <property type="entry name" value="CSD_CS"/>
</dbReference>